<accession>W7EPQ7</accession>
<evidence type="ECO:0000313" key="1">
    <source>
        <dbReference type="EMBL" id="EUN30026.1"/>
    </source>
</evidence>
<protein>
    <submittedName>
        <fullName evidence="1">Uncharacterized protein</fullName>
    </submittedName>
</protein>
<dbReference type="RefSeq" id="XP_014559639.1">
    <property type="nucleotide sequence ID" value="XM_014704153.1"/>
</dbReference>
<evidence type="ECO:0000313" key="2">
    <source>
        <dbReference type="Proteomes" id="UP000054337"/>
    </source>
</evidence>
<dbReference type="AlphaFoldDB" id="W7EPQ7"/>
<dbReference type="EMBL" id="KI968708">
    <property type="protein sequence ID" value="EUN30026.1"/>
    <property type="molecule type" value="Genomic_DNA"/>
</dbReference>
<name>W7EPQ7_BIPV3</name>
<keyword evidence="2" id="KW-1185">Reference proteome</keyword>
<dbReference type="Proteomes" id="UP000054337">
    <property type="component" value="Unassembled WGS sequence"/>
</dbReference>
<proteinExistence type="predicted"/>
<gene>
    <name evidence="1" type="ORF">COCVIDRAFT_91384</name>
</gene>
<dbReference type="GeneID" id="26259340"/>
<organism evidence="1 2">
    <name type="scientific">Bipolaris victoriae (strain FI3)</name>
    <name type="common">Victoria blight of oats agent</name>
    <name type="synonym">Cochliobolus victoriae</name>
    <dbReference type="NCBI Taxonomy" id="930091"/>
    <lineage>
        <taxon>Eukaryota</taxon>
        <taxon>Fungi</taxon>
        <taxon>Dikarya</taxon>
        <taxon>Ascomycota</taxon>
        <taxon>Pezizomycotina</taxon>
        <taxon>Dothideomycetes</taxon>
        <taxon>Pleosporomycetidae</taxon>
        <taxon>Pleosporales</taxon>
        <taxon>Pleosporineae</taxon>
        <taxon>Pleosporaceae</taxon>
        <taxon>Bipolaris</taxon>
    </lineage>
</organism>
<sequence>PPPFPPPSSRCPSPAAHAMLVACLLLNGKCPGPPVFASYLPIPSIHPSIHLIRRYDGRSSLISHPAKSQYTHTHTS</sequence>
<feature type="non-terminal residue" evidence="1">
    <location>
        <position position="1"/>
    </location>
</feature>
<reference evidence="1 2" key="1">
    <citation type="journal article" date="2013" name="PLoS Genet.">
        <title>Comparative genome structure, secondary metabolite, and effector coding capacity across Cochliobolus pathogens.</title>
        <authorList>
            <person name="Condon B.J."/>
            <person name="Leng Y."/>
            <person name="Wu D."/>
            <person name="Bushley K.E."/>
            <person name="Ohm R.A."/>
            <person name="Otillar R."/>
            <person name="Martin J."/>
            <person name="Schackwitz W."/>
            <person name="Grimwood J."/>
            <person name="MohdZainudin N."/>
            <person name="Xue C."/>
            <person name="Wang R."/>
            <person name="Manning V.A."/>
            <person name="Dhillon B."/>
            <person name="Tu Z.J."/>
            <person name="Steffenson B.J."/>
            <person name="Salamov A."/>
            <person name="Sun H."/>
            <person name="Lowry S."/>
            <person name="LaButti K."/>
            <person name="Han J."/>
            <person name="Copeland A."/>
            <person name="Lindquist E."/>
            <person name="Barry K."/>
            <person name="Schmutz J."/>
            <person name="Baker S.E."/>
            <person name="Ciuffetti L.M."/>
            <person name="Grigoriev I.V."/>
            <person name="Zhong S."/>
            <person name="Turgeon B.G."/>
        </authorList>
    </citation>
    <scope>NUCLEOTIDE SEQUENCE [LARGE SCALE GENOMIC DNA]</scope>
    <source>
        <strain evidence="1 2">FI3</strain>
    </source>
</reference>
<dbReference type="HOGENOM" id="CLU_2661133_0_0_1"/>